<keyword evidence="2" id="KW-1003">Cell membrane</keyword>
<evidence type="ECO:0000313" key="5">
    <source>
        <dbReference type="Proteomes" id="UP000023268"/>
    </source>
</evidence>
<dbReference type="Gene3D" id="3.30.1400.10">
    <property type="entry name" value="ZipA, C-terminal FtsZ-binding domain"/>
    <property type="match status" value="1"/>
</dbReference>
<gene>
    <name evidence="4" type="ORF">AZ34_11620</name>
</gene>
<dbReference type="OrthoDB" id="8521018at2"/>
<evidence type="ECO:0000313" key="4">
    <source>
        <dbReference type="EMBL" id="EYC51662.1"/>
    </source>
</evidence>
<keyword evidence="1" id="KW-0131">Cell cycle</keyword>
<feature type="domain" description="ZipA C-terminal FtsZ-binding" evidence="3">
    <location>
        <begin position="234"/>
        <end position="377"/>
    </location>
</feature>
<reference evidence="4 5" key="1">
    <citation type="submission" date="2014-02" db="EMBL/GenBank/DDBJ databases">
        <title>Draft Genome of Hylemonella gracilis isolated from the Niagara River.</title>
        <authorList>
            <person name="Pawlowski D.R."/>
            <person name="Koudelka G.B."/>
        </authorList>
    </citation>
    <scope>NUCLEOTIDE SEQUENCE [LARGE SCALE GENOMIC DNA]</scope>
    <source>
        <strain evidence="4 5">Niagara R</strain>
    </source>
</reference>
<dbReference type="GO" id="GO:0005886">
    <property type="term" value="C:plasma membrane"/>
    <property type="evidence" value="ECO:0007669"/>
    <property type="project" value="UniProtKB-SubCell"/>
</dbReference>
<dbReference type="eggNOG" id="COG3115">
    <property type="taxonomic scope" value="Bacteria"/>
</dbReference>
<accession>A0A016XJD5</accession>
<evidence type="ECO:0000256" key="1">
    <source>
        <dbReference type="RuleBase" id="RU003612"/>
    </source>
</evidence>
<keyword evidence="2" id="KW-0472">Membrane</keyword>
<dbReference type="RefSeq" id="WP_035608142.1">
    <property type="nucleotide sequence ID" value="NZ_JEMG01000001.1"/>
</dbReference>
<dbReference type="EMBL" id="JEMG01000001">
    <property type="protein sequence ID" value="EYC51662.1"/>
    <property type="molecule type" value="Genomic_DNA"/>
</dbReference>
<dbReference type="InterPro" id="IPR036765">
    <property type="entry name" value="ZipA_FtsZ-bd_C_sf"/>
</dbReference>
<dbReference type="Pfam" id="PF04354">
    <property type="entry name" value="ZipA_C"/>
    <property type="match status" value="1"/>
</dbReference>
<comment type="subcellular location">
    <subcellularLocation>
        <location evidence="2">Cell inner membrane</location>
        <topology evidence="2">Single-pass type I membrane protein</topology>
    </subcellularLocation>
</comment>
<keyword evidence="2" id="KW-0997">Cell inner membrane</keyword>
<keyword evidence="1 4" id="KW-0132">Cell division</keyword>
<dbReference type="STRING" id="1458275.AZ34_11620"/>
<proteinExistence type="inferred from homology"/>
<sequence>MSALQLGLLVAGLLVLAGVLAHGWWTARRGRPRQAEPEGERWSFAARTHVPYAQGAQATPAASITPYAGQPLTARVHLSPGDTDPESDADIVGAVPVGARSSGVASGSERRPQQNHLDPLIDVLATIELELPISGDAVLHNLPATRRVGSKLFSVEAQGEDGVWEIPQPGLQYSLLQTGVQLANRAGALNELEYSEFVLKTQALADALGGAAELPDMLEAVARARELDAFAQAHDAQLNVTLRASRTAWSAGYVQQLASRLGFVDGVLPGRMVLPRVAPSSPVATAHPPHLAAGLAHQGVLTLHYDPQAATSADPSMTAIREVTLSLDVPQVPRVERPYERLRAVATSLAQQMDGRLGDDAGRQLGEEDLDRIGAELEALHDALEAHGLPAGSAAARRLFS</sequence>
<dbReference type="AlphaFoldDB" id="A0A016XJD5"/>
<name>A0A016XJD5_9BURK</name>
<dbReference type="GO" id="GO:0090529">
    <property type="term" value="P:cell septum assembly"/>
    <property type="evidence" value="ECO:0007669"/>
    <property type="project" value="InterPro"/>
</dbReference>
<evidence type="ECO:0000259" key="3">
    <source>
        <dbReference type="SMART" id="SM00771"/>
    </source>
</evidence>
<dbReference type="SMART" id="SM00771">
    <property type="entry name" value="ZipA_C"/>
    <property type="match status" value="1"/>
</dbReference>
<comment type="similarity">
    <text evidence="1">Belongs to the ZipA family.</text>
</comment>
<keyword evidence="2" id="KW-0812">Transmembrane</keyword>
<dbReference type="Proteomes" id="UP000023268">
    <property type="component" value="Unassembled WGS sequence"/>
</dbReference>
<dbReference type="InterPro" id="IPR007449">
    <property type="entry name" value="ZipA_FtsZ-bd_C"/>
</dbReference>
<evidence type="ECO:0000256" key="2">
    <source>
        <dbReference type="RuleBase" id="RU003613"/>
    </source>
</evidence>
<organism evidence="4 5">
    <name type="scientific">Hylemonella gracilis str. Niagara R</name>
    <dbReference type="NCBI Taxonomy" id="1458275"/>
    <lineage>
        <taxon>Bacteria</taxon>
        <taxon>Pseudomonadati</taxon>
        <taxon>Pseudomonadota</taxon>
        <taxon>Betaproteobacteria</taxon>
        <taxon>Burkholderiales</taxon>
        <taxon>Comamonadaceae</taxon>
        <taxon>Hylemonella</taxon>
    </lineage>
</organism>
<comment type="function">
    <text evidence="1">Essential cell division protein that stabilizes the FtsZ protofilaments by cross-linking them and that serves as a cytoplasmic membrane anchor for the Z ring. Also required for the recruitment to the septal ring of downstream cell division proteins.</text>
</comment>
<comment type="caution">
    <text evidence="4">The sequence shown here is derived from an EMBL/GenBank/DDBJ whole genome shotgun (WGS) entry which is preliminary data.</text>
</comment>
<dbReference type="SUPFAM" id="SSF64383">
    <property type="entry name" value="Cell-division protein ZipA, C-terminal domain"/>
    <property type="match status" value="1"/>
</dbReference>
<protein>
    <recommendedName>
        <fullName evidence="1">Cell division protein ZipA</fullName>
    </recommendedName>
</protein>